<evidence type="ECO:0000256" key="5">
    <source>
        <dbReference type="ARBA" id="ARBA00022840"/>
    </source>
</evidence>
<accession>A0A381QRP7</accession>
<dbReference type="HAMAP" id="MF_01926">
    <property type="entry name" value="PurS"/>
    <property type="match status" value="1"/>
</dbReference>
<reference evidence="6" key="1">
    <citation type="submission" date="2018-05" db="EMBL/GenBank/DDBJ databases">
        <authorList>
            <person name="Lanie J.A."/>
            <person name="Ng W.-L."/>
            <person name="Kazmierczak K.M."/>
            <person name="Andrzejewski T.M."/>
            <person name="Davidsen T.M."/>
            <person name="Wayne K.J."/>
            <person name="Tettelin H."/>
            <person name="Glass J.I."/>
            <person name="Rusch D."/>
            <person name="Podicherti R."/>
            <person name="Tsui H.-C.T."/>
            <person name="Winkler M.E."/>
        </authorList>
    </citation>
    <scope>NUCLEOTIDE SEQUENCE</scope>
</reference>
<dbReference type="SUPFAM" id="SSF82697">
    <property type="entry name" value="PurS-like"/>
    <property type="match status" value="1"/>
</dbReference>
<dbReference type="NCBIfam" id="NF004630">
    <property type="entry name" value="PRK05974.1"/>
    <property type="match status" value="1"/>
</dbReference>
<evidence type="ECO:0000256" key="1">
    <source>
        <dbReference type="ARBA" id="ARBA00022490"/>
    </source>
</evidence>
<dbReference type="GO" id="GO:0005524">
    <property type="term" value="F:ATP binding"/>
    <property type="evidence" value="ECO:0007669"/>
    <property type="project" value="UniProtKB-KW"/>
</dbReference>
<dbReference type="GO" id="GO:0006164">
    <property type="term" value="P:purine nucleotide biosynthetic process"/>
    <property type="evidence" value="ECO:0007669"/>
    <property type="project" value="UniProtKB-KW"/>
</dbReference>
<evidence type="ECO:0000256" key="2">
    <source>
        <dbReference type="ARBA" id="ARBA00022598"/>
    </source>
</evidence>
<dbReference type="EMBL" id="UINC01001488">
    <property type="protein sequence ID" value="SUZ82045.1"/>
    <property type="molecule type" value="Genomic_DNA"/>
</dbReference>
<name>A0A381QRP7_9ZZZZ</name>
<sequence length="82" mass="9397">MLAQIHVTFKEGVLDPQGKTVHHALNDLGYDEVLDVHIGKYLEVKLDSISKEEAEIRVREMCERLLANTVIESFRFKLVSTE</sequence>
<dbReference type="NCBIfam" id="TIGR00302">
    <property type="entry name" value="phosphoribosylformylglycinamidine synthase subunit PurS"/>
    <property type="match status" value="1"/>
</dbReference>
<dbReference type="GO" id="GO:0016874">
    <property type="term" value="F:ligase activity"/>
    <property type="evidence" value="ECO:0007669"/>
    <property type="project" value="UniProtKB-KW"/>
</dbReference>
<dbReference type="PANTHER" id="PTHR34696">
    <property type="entry name" value="PHOSPHORIBOSYLFORMYLGLYCINAMIDINE SYNTHASE SUBUNIT PURS"/>
    <property type="match status" value="1"/>
</dbReference>
<keyword evidence="4" id="KW-0658">Purine biosynthesis</keyword>
<dbReference type="PANTHER" id="PTHR34696:SF1">
    <property type="entry name" value="PHOSPHORIBOSYLFORMYLGLYCINAMIDINE SYNTHASE SUBUNIT PURS"/>
    <property type="match status" value="1"/>
</dbReference>
<keyword evidence="3" id="KW-0547">Nucleotide-binding</keyword>
<evidence type="ECO:0000256" key="3">
    <source>
        <dbReference type="ARBA" id="ARBA00022741"/>
    </source>
</evidence>
<keyword evidence="2" id="KW-0436">Ligase</keyword>
<dbReference type="InterPro" id="IPR036604">
    <property type="entry name" value="PurS-like_sf"/>
</dbReference>
<protein>
    <submittedName>
        <fullName evidence="6">Uncharacterized protein</fullName>
    </submittedName>
</protein>
<proteinExistence type="inferred from homology"/>
<dbReference type="Gene3D" id="3.30.1280.10">
    <property type="entry name" value="Phosphoribosylformylglycinamidine synthase subunit PurS"/>
    <property type="match status" value="1"/>
</dbReference>
<evidence type="ECO:0000313" key="6">
    <source>
        <dbReference type="EMBL" id="SUZ82045.1"/>
    </source>
</evidence>
<organism evidence="6">
    <name type="scientific">marine metagenome</name>
    <dbReference type="NCBI Taxonomy" id="408172"/>
    <lineage>
        <taxon>unclassified sequences</taxon>
        <taxon>metagenomes</taxon>
        <taxon>ecological metagenomes</taxon>
    </lineage>
</organism>
<dbReference type="Pfam" id="PF02700">
    <property type="entry name" value="PurS"/>
    <property type="match status" value="1"/>
</dbReference>
<dbReference type="AlphaFoldDB" id="A0A381QRP7"/>
<keyword evidence="1" id="KW-0963">Cytoplasm</keyword>
<dbReference type="InterPro" id="IPR003850">
    <property type="entry name" value="PurS"/>
</dbReference>
<evidence type="ECO:0000256" key="4">
    <source>
        <dbReference type="ARBA" id="ARBA00022755"/>
    </source>
</evidence>
<gene>
    <name evidence="6" type="ORF">METZ01_LOCUS34899</name>
</gene>
<keyword evidence="5" id="KW-0067">ATP-binding</keyword>